<protein>
    <submittedName>
        <fullName evidence="1">Uncharacterized protein</fullName>
    </submittedName>
</protein>
<name>A0AAQ3TZ19_PASNO</name>
<dbReference type="EMBL" id="CP144750">
    <property type="protein sequence ID" value="WVZ82455.1"/>
    <property type="molecule type" value="Genomic_DNA"/>
</dbReference>
<keyword evidence="2" id="KW-1185">Reference proteome</keyword>
<sequence>MGLHLLPPAPGHAALTATLASSRPPNNSGSKLCLPSSRCLRMRTGTPRLRLICCTADRPIDPGPDEDNRMTWPKKIWEIDEYSEEYAAKLDLYGLYEDSTIKDMFCDERQKIEDTFWKRLASSGPKHREATMKSLRFCRVAWEALGLSSRVMRCAFSRLRHPTQISLGTIEQSVRTYVSIFVKLAEDTFNGKIKKGIIISALDALEGLAAISHLLLQDTVDAVNYISLENGSTKYSSDQDVDVIHNDYQKEMSSLKQNIVREDDSAVEIWNEASLSLPEANGSDDGTTVATVS</sequence>
<dbReference type="AlphaFoldDB" id="A0AAQ3TZ19"/>
<evidence type="ECO:0000313" key="2">
    <source>
        <dbReference type="Proteomes" id="UP001341281"/>
    </source>
</evidence>
<reference evidence="1 2" key="1">
    <citation type="submission" date="2024-02" db="EMBL/GenBank/DDBJ databases">
        <title>High-quality chromosome-scale genome assembly of Pensacola bahiagrass (Paspalum notatum Flugge var. saurae).</title>
        <authorList>
            <person name="Vega J.M."/>
            <person name="Podio M."/>
            <person name="Orjuela J."/>
            <person name="Siena L.A."/>
            <person name="Pessino S.C."/>
            <person name="Combes M.C."/>
            <person name="Mariac C."/>
            <person name="Albertini E."/>
            <person name="Pupilli F."/>
            <person name="Ortiz J.P.A."/>
            <person name="Leblanc O."/>
        </authorList>
    </citation>
    <scope>NUCLEOTIDE SEQUENCE [LARGE SCALE GENOMIC DNA]</scope>
    <source>
        <strain evidence="1">R1</strain>
        <tissue evidence="1">Leaf</tissue>
    </source>
</reference>
<proteinExistence type="predicted"/>
<accession>A0AAQ3TZ19</accession>
<gene>
    <name evidence="1" type="ORF">U9M48_029715</name>
</gene>
<dbReference type="Proteomes" id="UP001341281">
    <property type="component" value="Chromosome 06"/>
</dbReference>
<evidence type="ECO:0000313" key="1">
    <source>
        <dbReference type="EMBL" id="WVZ82455.1"/>
    </source>
</evidence>
<organism evidence="1 2">
    <name type="scientific">Paspalum notatum var. saurae</name>
    <dbReference type="NCBI Taxonomy" id="547442"/>
    <lineage>
        <taxon>Eukaryota</taxon>
        <taxon>Viridiplantae</taxon>
        <taxon>Streptophyta</taxon>
        <taxon>Embryophyta</taxon>
        <taxon>Tracheophyta</taxon>
        <taxon>Spermatophyta</taxon>
        <taxon>Magnoliopsida</taxon>
        <taxon>Liliopsida</taxon>
        <taxon>Poales</taxon>
        <taxon>Poaceae</taxon>
        <taxon>PACMAD clade</taxon>
        <taxon>Panicoideae</taxon>
        <taxon>Andropogonodae</taxon>
        <taxon>Paspaleae</taxon>
        <taxon>Paspalinae</taxon>
        <taxon>Paspalum</taxon>
    </lineage>
</organism>